<dbReference type="Proteomes" id="UP000324260">
    <property type="component" value="Unassembled WGS sequence"/>
</dbReference>
<accession>A0A5D9DBD3</accession>
<feature type="coiled-coil region" evidence="1">
    <location>
        <begin position="145"/>
        <end position="175"/>
    </location>
</feature>
<keyword evidence="1" id="KW-0175">Coiled coil</keyword>
<evidence type="ECO:0000313" key="2">
    <source>
        <dbReference type="EMBL" id="TZG40061.1"/>
    </source>
</evidence>
<dbReference type="AlphaFoldDB" id="A0A5D9DBD3"/>
<name>A0A5D9DBD3_HALER</name>
<evidence type="ECO:0008006" key="4">
    <source>
        <dbReference type="Google" id="ProtNLM"/>
    </source>
</evidence>
<organism evidence="2 3">
    <name type="scientific">Halomonas eurihalina</name>
    <dbReference type="NCBI Taxonomy" id="42566"/>
    <lineage>
        <taxon>Bacteria</taxon>
        <taxon>Pseudomonadati</taxon>
        <taxon>Pseudomonadota</taxon>
        <taxon>Gammaproteobacteria</taxon>
        <taxon>Oceanospirillales</taxon>
        <taxon>Halomonadaceae</taxon>
        <taxon>Halomonas</taxon>
    </lineage>
</organism>
<keyword evidence="3" id="KW-1185">Reference proteome</keyword>
<proteinExistence type="predicted"/>
<evidence type="ECO:0000313" key="3">
    <source>
        <dbReference type="Proteomes" id="UP000324260"/>
    </source>
</evidence>
<sequence length="183" mass="20827">MNARALTVCLAAAWLAGCQWLPEQSSRDDVPGPPTVAQDETPSCYAEVPSFVDDACLLRDWVAFGLASQRGDGEWRERMSERLVGSRTETRLARAVVLSWGPPSQWKQASELFKADLHAAPPRLQPLLRYWLNEIERRRDQQHRLTDSEQSRTALAEEKEALTQKLDALTDIERNINSRQRTE</sequence>
<evidence type="ECO:0000256" key="1">
    <source>
        <dbReference type="SAM" id="Coils"/>
    </source>
</evidence>
<reference evidence="2 3" key="1">
    <citation type="submission" date="2019-08" db="EMBL/GenBank/DDBJ databases">
        <title>Draft Genome Sequence of Halomonas eurihalina Isolated from Preserved Hide-surface.</title>
        <authorList>
            <person name="Hussain S.A."/>
            <person name="Xu A."/>
            <person name="Sarker M."/>
            <person name="Sommers C."/>
        </authorList>
    </citation>
    <scope>NUCLEOTIDE SEQUENCE [LARGE SCALE GENOMIC DNA]</scope>
    <source>
        <strain evidence="2 3">MS1</strain>
    </source>
</reference>
<protein>
    <recommendedName>
        <fullName evidence="4">YfhG lipoprotein</fullName>
    </recommendedName>
</protein>
<dbReference type="OrthoDB" id="6172547at2"/>
<comment type="caution">
    <text evidence="2">The sequence shown here is derived from an EMBL/GenBank/DDBJ whole genome shotgun (WGS) entry which is preliminary data.</text>
</comment>
<dbReference type="RefSeq" id="WP_149321681.1">
    <property type="nucleotide sequence ID" value="NZ_JARWAH010000007.1"/>
</dbReference>
<dbReference type="EMBL" id="VTPU01000006">
    <property type="protein sequence ID" value="TZG40061.1"/>
    <property type="molecule type" value="Genomic_DNA"/>
</dbReference>
<gene>
    <name evidence="2" type="ORF">FZZ93_07370</name>
</gene>
<dbReference type="PROSITE" id="PS51257">
    <property type="entry name" value="PROKAR_LIPOPROTEIN"/>
    <property type="match status" value="1"/>
</dbReference>